<evidence type="ECO:0000256" key="8">
    <source>
        <dbReference type="SAM" id="Phobius"/>
    </source>
</evidence>
<feature type="transmembrane region" description="Helical" evidence="8">
    <location>
        <begin position="18"/>
        <end position="37"/>
    </location>
</feature>
<dbReference type="Proteomes" id="UP000321129">
    <property type="component" value="Unassembled WGS sequence"/>
</dbReference>
<evidence type="ECO:0000256" key="4">
    <source>
        <dbReference type="ARBA" id="ARBA00022989"/>
    </source>
</evidence>
<dbReference type="SMART" id="SM00563">
    <property type="entry name" value="PlsC"/>
    <property type="match status" value="1"/>
</dbReference>
<dbReference type="InterPro" id="IPR002123">
    <property type="entry name" value="Plipid/glycerol_acylTrfase"/>
</dbReference>
<dbReference type="CDD" id="cd07989">
    <property type="entry name" value="LPLAT_AGPAT-like"/>
    <property type="match status" value="1"/>
</dbReference>
<keyword evidence="5" id="KW-0443">Lipid metabolism</keyword>
<dbReference type="SUPFAM" id="SSF69593">
    <property type="entry name" value="Glycerol-3-phosphate (1)-acyltransferase"/>
    <property type="match status" value="1"/>
</dbReference>
<comment type="caution">
    <text evidence="10">The sequence shown here is derived from an EMBL/GenBank/DDBJ whole genome shotgun (WGS) entry which is preliminary data.</text>
</comment>
<organism evidence="10 11">
    <name type="scientific">Flavisphingopyxis soli</name>
    <dbReference type="NCBI Taxonomy" id="2601267"/>
    <lineage>
        <taxon>Bacteria</taxon>
        <taxon>Pseudomonadati</taxon>
        <taxon>Pseudomonadota</taxon>
        <taxon>Alphaproteobacteria</taxon>
        <taxon>Sphingomonadales</taxon>
        <taxon>Sphingopyxidaceae</taxon>
        <taxon>Flavisphingopyxis</taxon>
    </lineage>
</organism>
<evidence type="ECO:0000256" key="6">
    <source>
        <dbReference type="ARBA" id="ARBA00023136"/>
    </source>
</evidence>
<evidence type="ECO:0000313" key="10">
    <source>
        <dbReference type="EMBL" id="TXC74210.1"/>
    </source>
</evidence>
<keyword evidence="11" id="KW-1185">Reference proteome</keyword>
<dbReference type="RefSeq" id="WP_147122135.1">
    <property type="nucleotide sequence ID" value="NZ_VOPY01000001.1"/>
</dbReference>
<keyword evidence="6 8" id="KW-0472">Membrane</keyword>
<name>A0A5C6UNM8_9SPHN</name>
<comment type="subcellular location">
    <subcellularLocation>
        <location evidence="1">Membrane</location>
    </subcellularLocation>
</comment>
<evidence type="ECO:0000256" key="3">
    <source>
        <dbReference type="ARBA" id="ARBA00022692"/>
    </source>
</evidence>
<accession>A0A5C6UNM8</accession>
<dbReference type="GO" id="GO:0006629">
    <property type="term" value="P:lipid metabolic process"/>
    <property type="evidence" value="ECO:0007669"/>
    <property type="project" value="UniProtKB-KW"/>
</dbReference>
<sequence length="265" mass="28600">MASPSIARTDVRLSVRGYARIALMAAVLLILILPHLLTKWVGLRTHIPNLYLGWTAWAAGLDVEIVGRPLRRNVLFVANHLSWFDILALGGAGRTAFVSKSEVADWPLVGWLADQNHTVYVARQNRHEVTQQADALGQALACGYPVALFPEGTTGPGDALLPFRASLLAAAAPGPDALQIQPVALDYGAQAEEFAWLDPESAGDNAKRLLSRRGRAKLVIRFLDPLDGDQICDRKSAAAAAQAAIDRALFPRRGDSAFPPSAMRL</sequence>
<reference evidence="10 11" key="1">
    <citation type="submission" date="2019-08" db="EMBL/GenBank/DDBJ databases">
        <title>Sphingorhabdus soil sp. nov., isolated from arctic soil.</title>
        <authorList>
            <person name="Liu Y."/>
        </authorList>
    </citation>
    <scope>NUCLEOTIDE SEQUENCE [LARGE SCALE GENOMIC DNA]</scope>
    <source>
        <strain evidence="10 11">D-2Q-5-6</strain>
    </source>
</reference>
<dbReference type="PANTHER" id="PTHR23063:SF52">
    <property type="entry name" value="LYSOPHOSPHATIDYLCHOLINE ACYLTRANSFERASE"/>
    <property type="match status" value="1"/>
</dbReference>
<evidence type="ECO:0000256" key="7">
    <source>
        <dbReference type="ARBA" id="ARBA00023315"/>
    </source>
</evidence>
<proteinExistence type="predicted"/>
<keyword evidence="2 10" id="KW-0808">Transferase</keyword>
<dbReference type="PANTHER" id="PTHR23063">
    <property type="entry name" value="PHOSPHOLIPID ACYLTRANSFERASE"/>
    <property type="match status" value="1"/>
</dbReference>
<dbReference type="GO" id="GO:0016746">
    <property type="term" value="F:acyltransferase activity"/>
    <property type="evidence" value="ECO:0007669"/>
    <property type="project" value="UniProtKB-KW"/>
</dbReference>
<dbReference type="Pfam" id="PF01553">
    <property type="entry name" value="Acyltransferase"/>
    <property type="match status" value="1"/>
</dbReference>
<keyword evidence="7 10" id="KW-0012">Acyltransferase</keyword>
<dbReference type="AlphaFoldDB" id="A0A5C6UNM8"/>
<gene>
    <name evidence="10" type="ORF">FSZ31_05755</name>
</gene>
<evidence type="ECO:0000256" key="1">
    <source>
        <dbReference type="ARBA" id="ARBA00004370"/>
    </source>
</evidence>
<evidence type="ECO:0000256" key="5">
    <source>
        <dbReference type="ARBA" id="ARBA00023098"/>
    </source>
</evidence>
<protein>
    <submittedName>
        <fullName evidence="10">1-acyl-sn-glycerol-3-phosphate acyltransferase</fullName>
    </submittedName>
</protein>
<dbReference type="GO" id="GO:0016020">
    <property type="term" value="C:membrane"/>
    <property type="evidence" value="ECO:0007669"/>
    <property type="project" value="UniProtKB-SubCell"/>
</dbReference>
<evidence type="ECO:0000313" key="11">
    <source>
        <dbReference type="Proteomes" id="UP000321129"/>
    </source>
</evidence>
<evidence type="ECO:0000259" key="9">
    <source>
        <dbReference type="SMART" id="SM00563"/>
    </source>
</evidence>
<feature type="domain" description="Phospholipid/glycerol acyltransferase" evidence="9">
    <location>
        <begin position="74"/>
        <end position="188"/>
    </location>
</feature>
<evidence type="ECO:0000256" key="2">
    <source>
        <dbReference type="ARBA" id="ARBA00022679"/>
    </source>
</evidence>
<keyword evidence="4 8" id="KW-1133">Transmembrane helix</keyword>
<dbReference type="EMBL" id="VOPY01000001">
    <property type="protein sequence ID" value="TXC74210.1"/>
    <property type="molecule type" value="Genomic_DNA"/>
</dbReference>
<dbReference type="OrthoDB" id="9806880at2"/>
<keyword evidence="3 8" id="KW-0812">Transmembrane</keyword>